<keyword evidence="4" id="KW-1185">Reference proteome</keyword>
<feature type="chain" id="PRO_5032271723" evidence="2">
    <location>
        <begin position="23"/>
        <end position="324"/>
    </location>
</feature>
<dbReference type="Gene3D" id="3.40.190.150">
    <property type="entry name" value="Bordetella uptake gene, domain 1"/>
    <property type="match status" value="1"/>
</dbReference>
<proteinExistence type="inferred from homology"/>
<keyword evidence="2" id="KW-0732">Signal</keyword>
<evidence type="ECO:0000313" key="3">
    <source>
        <dbReference type="EMBL" id="NMJ43505.1"/>
    </source>
</evidence>
<dbReference type="Gene3D" id="3.40.190.10">
    <property type="entry name" value="Periplasmic binding protein-like II"/>
    <property type="match status" value="1"/>
</dbReference>
<protein>
    <submittedName>
        <fullName evidence="3">Tripartite tricarboxylate transporter substrate binding protein</fullName>
    </submittedName>
</protein>
<feature type="signal peptide" evidence="2">
    <location>
        <begin position="1"/>
        <end position="22"/>
    </location>
</feature>
<dbReference type="Pfam" id="PF03401">
    <property type="entry name" value="TctC"/>
    <property type="match status" value="1"/>
</dbReference>
<dbReference type="InterPro" id="IPR005064">
    <property type="entry name" value="BUG"/>
</dbReference>
<evidence type="ECO:0000256" key="2">
    <source>
        <dbReference type="SAM" id="SignalP"/>
    </source>
</evidence>
<gene>
    <name evidence="3" type="ORF">GWK16_19825</name>
</gene>
<dbReference type="AlphaFoldDB" id="A0A848EJ73"/>
<comment type="similarity">
    <text evidence="1">Belongs to the UPF0065 (bug) family.</text>
</comment>
<accession>A0A848EJ73</accession>
<evidence type="ECO:0000313" key="4">
    <source>
        <dbReference type="Proteomes" id="UP000548582"/>
    </source>
</evidence>
<dbReference type="EMBL" id="JABBKX010000008">
    <property type="protein sequence ID" value="NMJ43505.1"/>
    <property type="molecule type" value="Genomic_DNA"/>
</dbReference>
<name>A0A848EJ73_9PROT</name>
<dbReference type="CDD" id="cd07012">
    <property type="entry name" value="PBP2_Bug_TTT"/>
    <property type="match status" value="1"/>
</dbReference>
<organism evidence="3 4">
    <name type="scientific">Neoroseomonas marina</name>
    <dbReference type="NCBI Taxonomy" id="1232220"/>
    <lineage>
        <taxon>Bacteria</taxon>
        <taxon>Pseudomonadati</taxon>
        <taxon>Pseudomonadota</taxon>
        <taxon>Alphaproteobacteria</taxon>
        <taxon>Acetobacterales</taxon>
        <taxon>Acetobacteraceae</taxon>
        <taxon>Neoroseomonas</taxon>
    </lineage>
</organism>
<evidence type="ECO:0000256" key="1">
    <source>
        <dbReference type="ARBA" id="ARBA00006987"/>
    </source>
</evidence>
<dbReference type="InterPro" id="IPR042100">
    <property type="entry name" value="Bug_dom1"/>
</dbReference>
<dbReference type="PANTHER" id="PTHR42928">
    <property type="entry name" value="TRICARBOXYLATE-BINDING PROTEIN"/>
    <property type="match status" value="1"/>
</dbReference>
<dbReference type="SUPFAM" id="SSF53850">
    <property type="entry name" value="Periplasmic binding protein-like II"/>
    <property type="match status" value="1"/>
</dbReference>
<reference evidence="3 4" key="1">
    <citation type="submission" date="2020-03" db="EMBL/GenBank/DDBJ databases">
        <authorList>
            <person name="Sun Q."/>
        </authorList>
    </citation>
    <scope>NUCLEOTIDE SEQUENCE [LARGE SCALE GENOMIC DNA]</scope>
    <source>
        <strain evidence="3 4">JC162</strain>
    </source>
</reference>
<comment type="caution">
    <text evidence="3">The sequence shown here is derived from an EMBL/GenBank/DDBJ whole genome shotgun (WGS) entry which is preliminary data.</text>
</comment>
<dbReference type="PANTHER" id="PTHR42928:SF5">
    <property type="entry name" value="BLR1237 PROTEIN"/>
    <property type="match status" value="1"/>
</dbReference>
<sequence length="324" mass="34512">MITRRTALAAGLATLAAPAAHAQDWPTRPLRLVAPFAPGGPADFIGRMVAEKLKDALGQPVVVENRVGAGGSIGHAQVAASEPDGYSLVLGTLGTHTMTPLLIPGSRVDPAKDLAAVGTVAALPNVLVVLPKRTDIADITKLIARGRQRTDELSFGTFGPGSSPHVVTEMFQRSAGFRALQVPFTGSATALTALLGEQIDFLFDSITTSLSHIRGGSVRALAVSSASRSAVLPEVPTLGELGIRDVEFSLWLCVYAPLHTPAPLLTRLRQAMHEISMDRDYIARLEARGAEACITPVDRLPQFLDQETARWRQFLRDTGMRSDG</sequence>
<dbReference type="RefSeq" id="WP_170055700.1">
    <property type="nucleotide sequence ID" value="NZ_JABBKX010000008.1"/>
</dbReference>
<dbReference type="Proteomes" id="UP000548582">
    <property type="component" value="Unassembled WGS sequence"/>
</dbReference>
<dbReference type="PIRSF" id="PIRSF017082">
    <property type="entry name" value="YflP"/>
    <property type="match status" value="1"/>
</dbReference>